<dbReference type="InterPro" id="IPR014718">
    <property type="entry name" value="GH-type_carb-bd"/>
</dbReference>
<sequence length="297" mass="34329">MKTKEHIKPNLEGELSLTSPNGKMQATFSLKEGGRLKSLHYKGKAVIADPENSPYTNHFASSVLFPFANRIKDGKYNFEGKDFQLDSNEKDSTNAIHGLIYDKQFQLAKKDTNQDNSSIHLVYEEQNPPQGFPFAFAIELTYRLNDKNFELIIKVENKSLQNFPFTLGWHPYFVVTNLNHCMLEFDSLKRILFNQEQITIGITNGFAPRPFPLKNPYLDDCFVLHDKKVSFKTPDYQIEFNNSNHSKYLQLYSPPNEERIAIEPMTGISDSFNNKKGMKVLNPNEIFVEKWKINFIN</sequence>
<dbReference type="InterPro" id="IPR011013">
    <property type="entry name" value="Gal_mutarotase_sf_dom"/>
</dbReference>
<evidence type="ECO:0000313" key="5">
    <source>
        <dbReference type="Proteomes" id="UP000599179"/>
    </source>
</evidence>
<protein>
    <submittedName>
        <fullName evidence="4">Aldose epimerase</fullName>
    </submittedName>
</protein>
<organism evidence="4 5">
    <name type="scientific">Psychroflexus planctonicus</name>
    <dbReference type="NCBI Taxonomy" id="1526575"/>
    <lineage>
        <taxon>Bacteria</taxon>
        <taxon>Pseudomonadati</taxon>
        <taxon>Bacteroidota</taxon>
        <taxon>Flavobacteriia</taxon>
        <taxon>Flavobacteriales</taxon>
        <taxon>Flavobacteriaceae</taxon>
        <taxon>Psychroflexus</taxon>
    </lineage>
</organism>
<evidence type="ECO:0000256" key="2">
    <source>
        <dbReference type="ARBA" id="ARBA00011245"/>
    </source>
</evidence>
<dbReference type="EMBL" id="BMGM01000005">
    <property type="protein sequence ID" value="GGE34931.1"/>
    <property type="molecule type" value="Genomic_DNA"/>
</dbReference>
<comment type="caution">
    <text evidence="4">The sequence shown here is derived from an EMBL/GenBank/DDBJ whole genome shotgun (WGS) entry which is preliminary data.</text>
</comment>
<dbReference type="Proteomes" id="UP000599179">
    <property type="component" value="Unassembled WGS sequence"/>
</dbReference>
<name>A0ABQ1SFA7_9FLAO</name>
<dbReference type="CDD" id="cd01081">
    <property type="entry name" value="Aldose_epim"/>
    <property type="match status" value="1"/>
</dbReference>
<keyword evidence="5" id="KW-1185">Reference proteome</keyword>
<dbReference type="Gene3D" id="2.70.98.10">
    <property type="match status" value="1"/>
</dbReference>
<proteinExistence type="predicted"/>
<dbReference type="RefSeq" id="WP_188458383.1">
    <property type="nucleotide sequence ID" value="NZ_BMGM01000005.1"/>
</dbReference>
<dbReference type="InterPro" id="IPR008183">
    <property type="entry name" value="Aldose_1/G6P_1-epimerase"/>
</dbReference>
<reference evidence="5" key="1">
    <citation type="journal article" date="2019" name="Int. J. Syst. Evol. Microbiol.">
        <title>The Global Catalogue of Microorganisms (GCM) 10K type strain sequencing project: providing services to taxonomists for standard genome sequencing and annotation.</title>
        <authorList>
            <consortium name="The Broad Institute Genomics Platform"/>
            <consortium name="The Broad Institute Genome Sequencing Center for Infectious Disease"/>
            <person name="Wu L."/>
            <person name="Ma J."/>
        </authorList>
    </citation>
    <scope>NUCLEOTIDE SEQUENCE [LARGE SCALE GENOMIC DNA]</scope>
    <source>
        <strain evidence="5">CGMCC 1.12931</strain>
    </source>
</reference>
<dbReference type="SUPFAM" id="SSF74650">
    <property type="entry name" value="Galactose mutarotase-like"/>
    <property type="match status" value="1"/>
</dbReference>
<evidence type="ECO:0000256" key="1">
    <source>
        <dbReference type="ARBA" id="ARBA00001913"/>
    </source>
</evidence>
<gene>
    <name evidence="4" type="ORF">GCM10010832_13920</name>
</gene>
<accession>A0ABQ1SFA7</accession>
<evidence type="ECO:0000313" key="4">
    <source>
        <dbReference type="EMBL" id="GGE34931.1"/>
    </source>
</evidence>
<keyword evidence="3" id="KW-0106">Calcium</keyword>
<dbReference type="Pfam" id="PF01263">
    <property type="entry name" value="Aldose_epim"/>
    <property type="match status" value="1"/>
</dbReference>
<dbReference type="PANTHER" id="PTHR10091">
    <property type="entry name" value="ALDOSE-1-EPIMERASE"/>
    <property type="match status" value="1"/>
</dbReference>
<dbReference type="PANTHER" id="PTHR10091:SF0">
    <property type="entry name" value="GALACTOSE MUTAROTASE"/>
    <property type="match status" value="1"/>
</dbReference>
<evidence type="ECO:0000256" key="3">
    <source>
        <dbReference type="ARBA" id="ARBA00022837"/>
    </source>
</evidence>
<comment type="cofactor">
    <cofactor evidence="1">
        <name>Ca(2+)</name>
        <dbReference type="ChEBI" id="CHEBI:29108"/>
    </cofactor>
</comment>
<comment type="subunit">
    <text evidence="2">Monomer.</text>
</comment>